<reference evidence="1 2" key="1">
    <citation type="submission" date="2019-01" db="EMBL/GenBank/DDBJ databases">
        <title>Whole Genome of Ornithobacterium rhinotracheale FARPER-174b.</title>
        <authorList>
            <person name="Tataje-Lavanda L.A."/>
            <person name="Montalvan A."/>
            <person name="Montesinos R."/>
            <person name="Zimic M."/>
            <person name="Fernandez-Sanchez M."/>
            <person name="Fernandez-Diaz M."/>
        </authorList>
    </citation>
    <scope>NUCLEOTIDE SEQUENCE [LARGE SCALE GENOMIC DNA]</scope>
    <source>
        <strain evidence="1 2">FARPER-174b</strain>
    </source>
</reference>
<dbReference type="RefSeq" id="WP_128501319.1">
    <property type="nucleotide sequence ID" value="NZ_CP035107.1"/>
</dbReference>
<evidence type="ECO:0000313" key="2">
    <source>
        <dbReference type="Proteomes" id="UP000287701"/>
    </source>
</evidence>
<dbReference type="EMBL" id="CP035107">
    <property type="protein sequence ID" value="QAR30851.1"/>
    <property type="molecule type" value="Genomic_DNA"/>
</dbReference>
<organism evidence="1 2">
    <name type="scientific">Ornithobacterium rhinotracheale</name>
    <dbReference type="NCBI Taxonomy" id="28251"/>
    <lineage>
        <taxon>Bacteria</taxon>
        <taxon>Pseudomonadati</taxon>
        <taxon>Bacteroidota</taxon>
        <taxon>Flavobacteriia</taxon>
        <taxon>Flavobacteriales</taxon>
        <taxon>Weeksellaceae</taxon>
        <taxon>Ornithobacterium</taxon>
    </lineage>
</organism>
<gene>
    <name evidence="1" type="ORF">EQP59_05645</name>
</gene>
<dbReference type="Proteomes" id="UP000287701">
    <property type="component" value="Chromosome"/>
</dbReference>
<dbReference type="AlphaFoldDB" id="A0A410JRZ6"/>
<name>A0A410JRZ6_ORNRH</name>
<dbReference type="OrthoDB" id="9865762at2"/>
<evidence type="ECO:0000313" key="1">
    <source>
        <dbReference type="EMBL" id="QAR30851.1"/>
    </source>
</evidence>
<proteinExistence type="predicted"/>
<accession>A0A410JRZ6</accession>
<sequence length="182" mass="21210">MIPSDFDLSQLNFKKMILDSNGENKIYIYDYFCAIRLKDVFYFFKTPRSECLGKVYASDIDPDIIVELDRHCGVLVDVSIGQHEVYSKLKNYTGLMPYFYPYGTFFNEYSQLGNRINTIGGYIFIRSSYEDDFSVCKPYSLIDRDDLLALLCYQSMQHSDDVEINTVNELLNYFVRDINGLS</sequence>
<protein>
    <submittedName>
        <fullName evidence="1">Uncharacterized protein</fullName>
    </submittedName>
</protein>